<sequence length="79" mass="8897">MQNAATTTASSSNLQRRSVVSSVFPDLIGLFTNPSEKKRYTRTRVHEGAFLSLLGCYIQHFSVLFLKHGNQIKFDNYSA</sequence>
<protein>
    <submittedName>
        <fullName evidence="1">Uncharacterized protein</fullName>
    </submittedName>
</protein>
<organism evidence="1">
    <name type="scientific">Brassica campestris</name>
    <name type="common">Field mustard</name>
    <dbReference type="NCBI Taxonomy" id="3711"/>
    <lineage>
        <taxon>Eukaryota</taxon>
        <taxon>Viridiplantae</taxon>
        <taxon>Streptophyta</taxon>
        <taxon>Embryophyta</taxon>
        <taxon>Tracheophyta</taxon>
        <taxon>Spermatophyta</taxon>
        <taxon>Magnoliopsida</taxon>
        <taxon>eudicotyledons</taxon>
        <taxon>Gunneridae</taxon>
        <taxon>Pentapetalae</taxon>
        <taxon>rosids</taxon>
        <taxon>malvids</taxon>
        <taxon>Brassicales</taxon>
        <taxon>Brassicaceae</taxon>
        <taxon>Brassiceae</taxon>
        <taxon>Brassica</taxon>
    </lineage>
</organism>
<evidence type="ECO:0000313" key="1">
    <source>
        <dbReference type="EMBL" id="VDD02852.1"/>
    </source>
</evidence>
<reference evidence="1" key="1">
    <citation type="submission" date="2018-11" db="EMBL/GenBank/DDBJ databases">
        <authorList>
            <consortium name="Genoscope - CEA"/>
            <person name="William W."/>
        </authorList>
    </citation>
    <scope>NUCLEOTIDE SEQUENCE</scope>
</reference>
<accession>A0A3P6C2W3</accession>
<name>A0A3P6C2W3_BRACM</name>
<gene>
    <name evidence="1" type="ORF">BRAA08T32329Z</name>
</gene>
<dbReference type="AlphaFoldDB" id="A0A3P6C2W3"/>
<proteinExistence type="predicted"/>
<dbReference type="EMBL" id="LR031575">
    <property type="protein sequence ID" value="VDD02852.1"/>
    <property type="molecule type" value="Genomic_DNA"/>
</dbReference>